<evidence type="ECO:0000313" key="1">
    <source>
        <dbReference type="EMBL" id="GAI64097.1"/>
    </source>
</evidence>
<dbReference type="AlphaFoldDB" id="X1Q6H2"/>
<accession>X1Q6H2</accession>
<reference evidence="1" key="1">
    <citation type="journal article" date="2014" name="Front. Microbiol.">
        <title>High frequency of phylogenetically diverse reductive dehalogenase-homologous genes in deep subseafloor sedimentary metagenomes.</title>
        <authorList>
            <person name="Kawai M."/>
            <person name="Futagami T."/>
            <person name="Toyoda A."/>
            <person name="Takaki Y."/>
            <person name="Nishi S."/>
            <person name="Hori S."/>
            <person name="Arai W."/>
            <person name="Tsubouchi T."/>
            <person name="Morono Y."/>
            <person name="Uchiyama I."/>
            <person name="Ito T."/>
            <person name="Fujiyama A."/>
            <person name="Inagaki F."/>
            <person name="Takami H."/>
        </authorList>
    </citation>
    <scope>NUCLEOTIDE SEQUENCE</scope>
    <source>
        <strain evidence="1">Expedition CK06-06</strain>
    </source>
</reference>
<comment type="caution">
    <text evidence="1">The sequence shown here is derived from an EMBL/GenBank/DDBJ whole genome shotgun (WGS) entry which is preliminary data.</text>
</comment>
<dbReference type="EMBL" id="BARV01044881">
    <property type="protein sequence ID" value="GAI64097.1"/>
    <property type="molecule type" value="Genomic_DNA"/>
</dbReference>
<feature type="non-terminal residue" evidence="1">
    <location>
        <position position="71"/>
    </location>
</feature>
<organism evidence="1">
    <name type="scientific">marine sediment metagenome</name>
    <dbReference type="NCBI Taxonomy" id="412755"/>
    <lineage>
        <taxon>unclassified sequences</taxon>
        <taxon>metagenomes</taxon>
        <taxon>ecological metagenomes</taxon>
    </lineage>
</organism>
<protein>
    <submittedName>
        <fullName evidence="1">Uncharacterized protein</fullName>
    </submittedName>
</protein>
<sequence length="71" mass="7724">SVTSDGAVEDTTNLGAPSQYGSYRIEFTSTQVLFYIDDMKTPVSTHTLRIPVVDLTFKFSTAQRAGGSNTM</sequence>
<name>X1Q6H2_9ZZZZ</name>
<gene>
    <name evidence="1" type="ORF">S06H3_66123</name>
</gene>
<feature type="non-terminal residue" evidence="1">
    <location>
        <position position="1"/>
    </location>
</feature>
<proteinExistence type="predicted"/>